<keyword evidence="3 7" id="KW-0812">Transmembrane</keyword>
<dbReference type="Pfam" id="PF05978">
    <property type="entry name" value="UNC-93"/>
    <property type="match status" value="1"/>
</dbReference>
<feature type="transmembrane region" description="Helical" evidence="7">
    <location>
        <begin position="71"/>
        <end position="93"/>
    </location>
</feature>
<feature type="transmembrane region" description="Helical" evidence="7">
    <location>
        <begin position="1568"/>
        <end position="1595"/>
    </location>
</feature>
<dbReference type="PANTHER" id="PTHR30509">
    <property type="entry name" value="P-HYDROXYBENZOIC ACID EFFLUX PUMP SUBUNIT-RELATED"/>
    <property type="match status" value="1"/>
</dbReference>
<dbReference type="InterPro" id="IPR036259">
    <property type="entry name" value="MFS_trans_sf"/>
</dbReference>
<feature type="transmembrane region" description="Helical" evidence="7">
    <location>
        <begin position="157"/>
        <end position="180"/>
    </location>
</feature>
<dbReference type="CDD" id="cd17338">
    <property type="entry name" value="MFS_unc93_like"/>
    <property type="match status" value="1"/>
</dbReference>
<dbReference type="InterPro" id="IPR049453">
    <property type="entry name" value="Memb_transporter_dom"/>
</dbReference>
<feature type="transmembrane region" description="Helical" evidence="7">
    <location>
        <begin position="913"/>
        <end position="932"/>
    </location>
</feature>
<keyword evidence="4 7" id="KW-1133">Transmembrane helix</keyword>
<feature type="transmembrane region" description="Helical" evidence="7">
    <location>
        <begin position="1255"/>
        <end position="1274"/>
    </location>
</feature>
<feature type="transmembrane region" description="Helical" evidence="7">
    <location>
        <begin position="20"/>
        <end position="38"/>
    </location>
</feature>
<feature type="domain" description="Integral membrane bound transporter" evidence="8">
    <location>
        <begin position="421"/>
        <end position="547"/>
    </location>
</feature>
<accession>A0A498IEK3</accession>
<feature type="transmembrane region" description="Helical" evidence="7">
    <location>
        <begin position="1471"/>
        <end position="1491"/>
    </location>
</feature>
<evidence type="ECO:0000256" key="4">
    <source>
        <dbReference type="ARBA" id="ARBA00022989"/>
    </source>
</evidence>
<evidence type="ECO:0000256" key="5">
    <source>
        <dbReference type="ARBA" id="ARBA00023136"/>
    </source>
</evidence>
<evidence type="ECO:0000256" key="7">
    <source>
        <dbReference type="SAM" id="Phobius"/>
    </source>
</evidence>
<feature type="transmembrane region" description="Helical" evidence="7">
    <location>
        <begin position="1503"/>
        <end position="1524"/>
    </location>
</feature>
<protein>
    <recommendedName>
        <fullName evidence="8">Integral membrane bound transporter domain-containing protein</fullName>
    </recommendedName>
</protein>
<evidence type="ECO:0000256" key="2">
    <source>
        <dbReference type="ARBA" id="ARBA00022475"/>
    </source>
</evidence>
<feature type="transmembrane region" description="Helical" evidence="7">
    <location>
        <begin position="409"/>
        <end position="429"/>
    </location>
</feature>
<dbReference type="STRING" id="3750.A0A498IEK3"/>
<feature type="transmembrane region" description="Helical" evidence="7">
    <location>
        <begin position="126"/>
        <end position="145"/>
    </location>
</feature>
<feature type="transmembrane region" description="Helical" evidence="7">
    <location>
        <begin position="503"/>
        <end position="520"/>
    </location>
</feature>
<name>A0A498IEK3_MALDO</name>
<evidence type="ECO:0000256" key="3">
    <source>
        <dbReference type="ARBA" id="ARBA00022692"/>
    </source>
</evidence>
<feature type="transmembrane region" description="Helical" evidence="7">
    <location>
        <begin position="1313"/>
        <end position="1332"/>
    </location>
</feature>
<dbReference type="InterPro" id="IPR010291">
    <property type="entry name" value="Ion_channel_UNC-93"/>
</dbReference>
<evidence type="ECO:0000256" key="6">
    <source>
        <dbReference type="SAM" id="MobiDB-lite"/>
    </source>
</evidence>
<feature type="transmembrane region" description="Helical" evidence="7">
    <location>
        <begin position="1286"/>
        <end position="1307"/>
    </location>
</feature>
<dbReference type="Proteomes" id="UP000290289">
    <property type="component" value="Chromosome 12"/>
</dbReference>
<gene>
    <name evidence="9" type="ORF">DVH24_004469</name>
</gene>
<feature type="transmembrane region" description="Helical" evidence="7">
    <location>
        <begin position="1416"/>
        <end position="1435"/>
    </location>
</feature>
<organism evidence="9 10">
    <name type="scientific">Malus domestica</name>
    <name type="common">Apple</name>
    <name type="synonym">Pyrus malus</name>
    <dbReference type="NCBI Taxonomy" id="3750"/>
    <lineage>
        <taxon>Eukaryota</taxon>
        <taxon>Viridiplantae</taxon>
        <taxon>Streptophyta</taxon>
        <taxon>Embryophyta</taxon>
        <taxon>Tracheophyta</taxon>
        <taxon>Spermatophyta</taxon>
        <taxon>Magnoliopsida</taxon>
        <taxon>eudicotyledons</taxon>
        <taxon>Gunneridae</taxon>
        <taxon>Pentapetalae</taxon>
        <taxon>rosids</taxon>
        <taxon>fabids</taxon>
        <taxon>Rosales</taxon>
        <taxon>Rosaceae</taxon>
        <taxon>Amygdaloideae</taxon>
        <taxon>Maleae</taxon>
        <taxon>Malus</taxon>
    </lineage>
</organism>
<dbReference type="GO" id="GO:0005886">
    <property type="term" value="C:plasma membrane"/>
    <property type="evidence" value="ECO:0007669"/>
    <property type="project" value="UniProtKB-SubCell"/>
</dbReference>
<keyword evidence="5 7" id="KW-0472">Membrane</keyword>
<feature type="transmembrane region" description="Helical" evidence="7">
    <location>
        <begin position="1225"/>
        <end position="1243"/>
    </location>
</feature>
<feature type="transmembrane region" description="Helical" evidence="7">
    <location>
        <begin position="100"/>
        <end position="120"/>
    </location>
</feature>
<evidence type="ECO:0000259" key="8">
    <source>
        <dbReference type="Pfam" id="PF13515"/>
    </source>
</evidence>
<dbReference type="GO" id="GO:0055075">
    <property type="term" value="P:potassium ion homeostasis"/>
    <property type="evidence" value="ECO:0007669"/>
    <property type="project" value="InterPro"/>
</dbReference>
<dbReference type="Pfam" id="PF13515">
    <property type="entry name" value="FUSC_2"/>
    <property type="match status" value="1"/>
</dbReference>
<proteinExistence type="predicted"/>
<feature type="region of interest" description="Disordered" evidence="6">
    <location>
        <begin position="1196"/>
        <end position="1217"/>
    </location>
</feature>
<keyword evidence="10" id="KW-1185">Reference proteome</keyword>
<feature type="transmembrane region" description="Helical" evidence="7">
    <location>
        <begin position="1536"/>
        <end position="1556"/>
    </location>
</feature>
<feature type="transmembrane region" description="Helical" evidence="7">
    <location>
        <begin position="532"/>
        <end position="553"/>
    </location>
</feature>
<dbReference type="InterPro" id="IPR044771">
    <property type="entry name" value="UN933_plant"/>
</dbReference>
<feature type="transmembrane region" description="Helical" evidence="7">
    <location>
        <begin position="1631"/>
        <end position="1650"/>
    </location>
</feature>
<keyword evidence="2" id="KW-1003">Cell membrane</keyword>
<dbReference type="EMBL" id="RDQH01000338">
    <property type="protein sequence ID" value="RXH80555.1"/>
    <property type="molecule type" value="Genomic_DNA"/>
</dbReference>
<dbReference type="SUPFAM" id="SSF103473">
    <property type="entry name" value="MFS general substrate transporter"/>
    <property type="match status" value="1"/>
</dbReference>
<reference evidence="9 10" key="1">
    <citation type="submission" date="2018-10" db="EMBL/GenBank/DDBJ databases">
        <title>A high-quality apple genome assembly.</title>
        <authorList>
            <person name="Hu J."/>
        </authorList>
    </citation>
    <scope>NUCLEOTIDE SEQUENCE [LARGE SCALE GENOMIC DNA]</scope>
    <source>
        <strain evidence="10">cv. HFTH1</strain>
        <tissue evidence="9">Young leaf</tissue>
    </source>
</reference>
<comment type="caution">
    <text evidence="9">The sequence shown here is derived from an EMBL/GenBank/DDBJ whole genome shotgun (WGS) entry which is preliminary data.</text>
</comment>
<dbReference type="PANTHER" id="PTHR30509:SF34">
    <property type="entry name" value="F3L24.34 PROTEIN"/>
    <property type="match status" value="1"/>
</dbReference>
<comment type="subcellular location">
    <subcellularLocation>
        <location evidence="1">Cell membrane</location>
        <topology evidence="1">Multi-pass membrane protein</topology>
    </subcellularLocation>
</comment>
<sequence length="1660" mass="184365">MVPASRTSWTCAVWFLRLRAAFQTILACTIVYTTTLYGPQPLRRLVAYPGYSYLTTILILSDATLGEALRGFWHTLYGCIQVLILTLLSLRLIGPAHFSYFVSALAVALCTFVVALPGATHLMSKRIAFGQIVIVYVGTAIHCAEADELVLMRPIQVCLSTVLGASASVGAMLFPNLFFYRKPSLAAVLSPYLAYHEVRQLCQKYAENARKRFNFYLDAILSQDSSAALDFILQAKPLAEAGEKLLRSIEHKQEALLWERPTIRNILNPSRFYVREKLQEVEIPLRGIAIASTSCPSFPVAMMKKLQADSLHDLKRQIHDQLEQLERFAPFYTRKKKERSLKEAFWPLETIFHEDLLAFFFVDCLKLLQENTEAIEECKRESSCTESSGGSQIKWSCDILCIKPSKTSLYFAVKCSLSLGLAVLLGLLFNEREACWAGLIIAISFVRGRQATFTVANARAQSTAMGSIYGILCCFIFKEVEDLSFLPLLPWLVFTSFLRHSRMYGQAGGISAAVGALLILGRKDYGPPIDFAIARITGAVIGLICFVTIEILTSPARAATLAKLKLSLGLGSLQACIEDLVLFDNQIASMSPKLRQKQSKLKSHVKKLEKFIEEAQLEPNFWFIPFNGACYSKLLRSLSNMENLSLFMSNIIESLSLVLQRFDLDLEELRKPMKGFEKDLEIFKKKVGKSLHCLQELASKKSVAVHNKHDIEFGTSARENDSRGLDSEKEETESIVDSFLQNSNELSKKIAARTGLIEDHQKLRGQVTVCLGGLGFCISSLLREVKEMEKEFQELIKLEHPSSHSLTISVGLELEEEEESAMESAAMVSAASFHDLESSHDLEKPLLVDNSRNHARDVHILSSAFLLIFLAFGATQNLESTLITVSWEKNLGTTSLEFCIYHSHFSLWWRRQWYIMVPVSLYLGFASSIIWVERQCIVMPETMAYMKEQLLATSMENFRDCLRVERKVRANCHPFVYLACLNLRLESMDGNASDINLLFTVFLCNMTLGTILMCFLSKRDDEVESLSLLSTLSSSSMSLIHPLFDIRRLLIIPPWHIQDYNKHLWVEFTKYIVKPMLGMSGVGGEMAVYGAFDAVPVKRPSFQQTAQCFDWNILQTQYGMSVCAAKGVAVWHRCTHLLHQSIRLIAGNTSSYALCDLPLVRLLSVSVSLRQQINLASSRFYSDSLRICTEKDSKAMDSAGFPDEETPLVPDNSPIQSRRNHTRDVHILSCAFLLIFLAYGAAQNLETSVNTEDDLGTISLGILYLSFTFFSMVASPVVRALGSKNALILGTTGYWLFIAANLLPSWYTMVPAALYLGFAASIIWVGQGTYLTSTARSHAKDYNLHEGTVIGHFNGEFWGMFATNQFVGNLISLAVLRDGTVCDSAILVVKLCFEISCIDLFFFTSPQGGSNNGTTVLFSVFLIIVTLGTILMCFLHKGEGRTEEDTQDSSPSFCASLLSLLKTIVTPLYDVRMLLIIPLMVYSGLQQAFVWAEYTEYIVTPTLGVSGVGGAMAVYGAFDAICSLTAGRLTSGLKSITIIISGGVLLQAIIFLWILLGYSAESGVLGIVYPLIMAAVLGIGDGVLNTQLSALLGIFFKSDTEGAFAQLKVWQSASTAVVFFISSYISLQAMLIVMLAAIAISYTAFVFLTLREKASPSSTA</sequence>
<evidence type="ECO:0000256" key="1">
    <source>
        <dbReference type="ARBA" id="ARBA00004651"/>
    </source>
</evidence>
<evidence type="ECO:0000313" key="10">
    <source>
        <dbReference type="Proteomes" id="UP000290289"/>
    </source>
</evidence>
<evidence type="ECO:0000313" key="9">
    <source>
        <dbReference type="EMBL" id="RXH80555.1"/>
    </source>
</evidence>